<dbReference type="InterPro" id="IPR012354">
    <property type="entry name" value="Esterase_lipase"/>
</dbReference>
<dbReference type="RefSeq" id="WP_301553240.1">
    <property type="nucleotide sequence ID" value="NZ_JAQRMZ010000020.1"/>
</dbReference>
<dbReference type="EMBL" id="JAUSWM010000010">
    <property type="protein sequence ID" value="MDQ0484803.1"/>
    <property type="molecule type" value="Genomic_DNA"/>
</dbReference>
<name>A0ABU0K619_9BACL</name>
<dbReference type="GO" id="GO:0106435">
    <property type="term" value="F:carboxylesterase activity"/>
    <property type="evidence" value="ECO:0007669"/>
    <property type="project" value="UniProtKB-EC"/>
</dbReference>
<comment type="caution">
    <text evidence="2">The sequence shown here is derived from an EMBL/GenBank/DDBJ whole genome shotgun (WGS) entry which is preliminary data.</text>
</comment>
<dbReference type="PANTHER" id="PTHR11614">
    <property type="entry name" value="PHOSPHOLIPASE-RELATED"/>
    <property type="match status" value="1"/>
</dbReference>
<dbReference type="Gene3D" id="3.40.50.1820">
    <property type="entry name" value="alpha/beta hydrolase"/>
    <property type="match status" value="1"/>
</dbReference>
<dbReference type="InterPro" id="IPR022742">
    <property type="entry name" value="Hydrolase_4"/>
</dbReference>
<dbReference type="Proteomes" id="UP001226720">
    <property type="component" value="Unassembled WGS sequence"/>
</dbReference>
<dbReference type="InterPro" id="IPR029058">
    <property type="entry name" value="AB_hydrolase_fold"/>
</dbReference>
<dbReference type="SUPFAM" id="SSF53474">
    <property type="entry name" value="alpha/beta-Hydrolases"/>
    <property type="match status" value="1"/>
</dbReference>
<dbReference type="GeneID" id="301329117"/>
<keyword evidence="2" id="KW-0378">Hydrolase</keyword>
<feature type="domain" description="Serine aminopeptidase S33" evidence="1">
    <location>
        <begin position="16"/>
        <end position="225"/>
    </location>
</feature>
<sequence length="248" mass="28246">MKVVAPKPFTFEGGNRAVLMLHGFTGNSADVRMMGRYLQEQGYTCHAPQYDGHGVPPEELVHTGPKDWWKNVMDGYEKLKGMGHDEIAVVGLSLGGVFSLKLGYTVPVKGIVPMCAPMDMKDEETMYQGVLSYAREYKKFERKTPEQIEEEMEAFKETPMNTLGELRDLIYDVRESIDMIYAPTFVAQARHDEMINTESANIIHDHIEADEKSLKWYENSTHAITLGKEKEQLHKDVHAFLDGLEWSE</sequence>
<protein>
    <submittedName>
        <fullName evidence="2">Carboxylesterase</fullName>
        <ecNumber evidence="2">3.1.1.1</ecNumber>
    </submittedName>
</protein>
<evidence type="ECO:0000259" key="1">
    <source>
        <dbReference type="Pfam" id="PF12146"/>
    </source>
</evidence>
<keyword evidence="3" id="KW-1185">Reference proteome</keyword>
<evidence type="ECO:0000313" key="3">
    <source>
        <dbReference type="Proteomes" id="UP001226720"/>
    </source>
</evidence>
<reference evidence="2" key="1">
    <citation type="submission" date="2023-07" db="EMBL/GenBank/DDBJ databases">
        <title>Genomic Encyclopedia of Type Strains, Phase IV (KMG-IV): sequencing the most valuable type-strain genomes for metagenomic binning, comparative biology and taxonomic classification.</title>
        <authorList>
            <person name="Goeker M."/>
        </authorList>
    </citation>
    <scope>NUCLEOTIDE SEQUENCE [LARGE SCALE GENOMIC DNA]</scope>
    <source>
        <strain evidence="2">JSM 076093</strain>
    </source>
</reference>
<accession>A0ABU0K619</accession>
<proteinExistence type="predicted"/>
<dbReference type="PIRSF" id="PIRSF017388">
    <property type="entry name" value="Esterase_lipase"/>
    <property type="match status" value="1"/>
</dbReference>
<dbReference type="Pfam" id="PF12146">
    <property type="entry name" value="Hydrolase_4"/>
    <property type="match status" value="1"/>
</dbReference>
<gene>
    <name evidence="2" type="ORF">QO000_003805</name>
</gene>
<evidence type="ECO:0000313" key="2">
    <source>
        <dbReference type="EMBL" id="MDQ0484803.1"/>
    </source>
</evidence>
<dbReference type="EC" id="3.1.1.1" evidence="2"/>
<dbReference type="InterPro" id="IPR051044">
    <property type="entry name" value="MAG_DAG_Lipase"/>
</dbReference>
<organism evidence="2 3">
    <name type="scientific">Guptibacillus hwajinpoensis</name>
    <dbReference type="NCBI Taxonomy" id="208199"/>
    <lineage>
        <taxon>Bacteria</taxon>
        <taxon>Bacillati</taxon>
        <taxon>Bacillota</taxon>
        <taxon>Bacilli</taxon>
        <taxon>Bacillales</taxon>
        <taxon>Guptibacillaceae</taxon>
        <taxon>Guptibacillus</taxon>
    </lineage>
</organism>